<dbReference type="GO" id="GO:0022857">
    <property type="term" value="F:transmembrane transporter activity"/>
    <property type="evidence" value="ECO:0007669"/>
    <property type="project" value="TreeGrafter"/>
</dbReference>
<proteinExistence type="inferred from homology"/>
<keyword evidence="4 7" id="KW-1133">Transmembrane helix</keyword>
<evidence type="ECO:0000256" key="7">
    <source>
        <dbReference type="SAM" id="Phobius"/>
    </source>
</evidence>
<comment type="subcellular location">
    <subcellularLocation>
        <location evidence="1">Cell membrane</location>
        <topology evidence="1">Multi-pass membrane protein</topology>
    </subcellularLocation>
</comment>
<keyword evidence="11" id="KW-1185">Reference proteome</keyword>
<dbReference type="PANTHER" id="PTHR30572">
    <property type="entry name" value="MEMBRANE COMPONENT OF TRANSPORTER-RELATED"/>
    <property type="match status" value="1"/>
</dbReference>
<evidence type="ECO:0000256" key="3">
    <source>
        <dbReference type="ARBA" id="ARBA00022692"/>
    </source>
</evidence>
<keyword evidence="5 7" id="KW-0472">Membrane</keyword>
<dbReference type="Pfam" id="PF02687">
    <property type="entry name" value="FtsX"/>
    <property type="match status" value="1"/>
</dbReference>
<comment type="similarity">
    <text evidence="6">Belongs to the ABC-4 integral membrane protein family.</text>
</comment>
<dbReference type="Pfam" id="PF12704">
    <property type="entry name" value="MacB_PCD"/>
    <property type="match status" value="1"/>
</dbReference>
<gene>
    <name evidence="10" type="ORF">SAMN02745245_00864</name>
</gene>
<evidence type="ECO:0000256" key="1">
    <source>
        <dbReference type="ARBA" id="ARBA00004651"/>
    </source>
</evidence>
<feature type="transmembrane region" description="Helical" evidence="7">
    <location>
        <begin position="381"/>
        <end position="401"/>
    </location>
</feature>
<keyword evidence="2" id="KW-1003">Cell membrane</keyword>
<protein>
    <submittedName>
        <fullName evidence="10">Putative ABC transport system permease protein</fullName>
    </submittedName>
</protein>
<feature type="transmembrane region" description="Helical" evidence="7">
    <location>
        <begin position="21"/>
        <end position="42"/>
    </location>
</feature>
<dbReference type="InterPro" id="IPR025857">
    <property type="entry name" value="MacB_PCD"/>
</dbReference>
<keyword evidence="3 7" id="KW-0812">Transmembrane</keyword>
<dbReference type="InterPro" id="IPR003838">
    <property type="entry name" value="ABC3_permease_C"/>
</dbReference>
<dbReference type="RefSeq" id="WP_073184086.1">
    <property type="nucleotide sequence ID" value="NZ_FQXI01000004.1"/>
</dbReference>
<dbReference type="OrthoDB" id="9770036at2"/>
<dbReference type="EMBL" id="FQXI01000004">
    <property type="protein sequence ID" value="SHH22661.1"/>
    <property type="molecule type" value="Genomic_DNA"/>
</dbReference>
<evidence type="ECO:0000313" key="11">
    <source>
        <dbReference type="Proteomes" id="UP000184032"/>
    </source>
</evidence>
<dbReference type="Proteomes" id="UP000184032">
    <property type="component" value="Unassembled WGS sequence"/>
</dbReference>
<reference evidence="10 11" key="1">
    <citation type="submission" date="2016-11" db="EMBL/GenBank/DDBJ databases">
        <authorList>
            <person name="Jaros S."/>
            <person name="Januszkiewicz K."/>
            <person name="Wedrychowicz H."/>
        </authorList>
    </citation>
    <scope>NUCLEOTIDE SEQUENCE [LARGE SCALE GENOMIC DNA]</scope>
    <source>
        <strain evidence="10 11">DSM 21120</strain>
    </source>
</reference>
<evidence type="ECO:0000256" key="4">
    <source>
        <dbReference type="ARBA" id="ARBA00022989"/>
    </source>
</evidence>
<sequence>MDIFESIKLSIEGLKTNKMRSFLTMLGIIIGIASVIGIMTIGDAMTNFVNDEFSSMSNQFQLMVNPKGESNEYNPQESDMVSDTMIENIEEKFGSRLEAIVISGPSFSGEVKDDRKDAPIRINSTSEGTKLINNVKMQAGRFLTEDDILEEKGVAVISSEVVKEIFGGDYGKALGSEIDVDTDGNGLQVFSVVGIYKYETSTMESMMGGNADKPTTNIYIPYTVGNRISPPEKEGYEYLMMSAKDSSDVAALSSEIVKYLNSNYYAENDNYETTVYTAESELSTINQMMSTMNIAIGAIAAISLLVGGIGVMNILLVSVTERTREIGVRKALGATNSNIRSQFIVESIILCIIGGAIGVILGGGLGYVGSSLFKAPTTPSMTAIMVAVGFSTFIGVFFGYYPANKAAKLNPIDALRYE</sequence>
<feature type="transmembrane region" description="Helical" evidence="7">
    <location>
        <begin position="348"/>
        <end position="369"/>
    </location>
</feature>
<feature type="transmembrane region" description="Helical" evidence="7">
    <location>
        <begin position="294"/>
        <end position="319"/>
    </location>
</feature>
<name>A0A1M5R8V7_9FIRM</name>
<feature type="domain" description="MacB-like periplasmic core" evidence="9">
    <location>
        <begin position="21"/>
        <end position="258"/>
    </location>
</feature>
<evidence type="ECO:0000256" key="5">
    <source>
        <dbReference type="ARBA" id="ARBA00023136"/>
    </source>
</evidence>
<feature type="domain" description="ABC3 transporter permease C-terminal" evidence="8">
    <location>
        <begin position="298"/>
        <end position="411"/>
    </location>
</feature>
<dbReference type="STRING" id="1120995.SAMN02745245_00864"/>
<dbReference type="GO" id="GO:0005886">
    <property type="term" value="C:plasma membrane"/>
    <property type="evidence" value="ECO:0007669"/>
    <property type="project" value="UniProtKB-SubCell"/>
</dbReference>
<dbReference type="PANTHER" id="PTHR30572:SF4">
    <property type="entry name" value="ABC TRANSPORTER PERMEASE YTRF"/>
    <property type="match status" value="1"/>
</dbReference>
<dbReference type="InterPro" id="IPR050250">
    <property type="entry name" value="Macrolide_Exporter_MacB"/>
</dbReference>
<evidence type="ECO:0000313" key="10">
    <source>
        <dbReference type="EMBL" id="SHH22661.1"/>
    </source>
</evidence>
<evidence type="ECO:0000256" key="2">
    <source>
        <dbReference type="ARBA" id="ARBA00022475"/>
    </source>
</evidence>
<evidence type="ECO:0000256" key="6">
    <source>
        <dbReference type="ARBA" id="ARBA00038076"/>
    </source>
</evidence>
<accession>A0A1M5R8V7</accession>
<evidence type="ECO:0000259" key="8">
    <source>
        <dbReference type="Pfam" id="PF02687"/>
    </source>
</evidence>
<organism evidence="10 11">
    <name type="scientific">Anaerosphaera aminiphila DSM 21120</name>
    <dbReference type="NCBI Taxonomy" id="1120995"/>
    <lineage>
        <taxon>Bacteria</taxon>
        <taxon>Bacillati</taxon>
        <taxon>Bacillota</taxon>
        <taxon>Tissierellia</taxon>
        <taxon>Tissierellales</taxon>
        <taxon>Peptoniphilaceae</taxon>
        <taxon>Anaerosphaera</taxon>
    </lineage>
</organism>
<evidence type="ECO:0000259" key="9">
    <source>
        <dbReference type="Pfam" id="PF12704"/>
    </source>
</evidence>
<dbReference type="AlphaFoldDB" id="A0A1M5R8V7"/>